<dbReference type="SUPFAM" id="SSF53448">
    <property type="entry name" value="Nucleotide-diphospho-sugar transferases"/>
    <property type="match status" value="1"/>
</dbReference>
<dbReference type="InterPro" id="IPR029044">
    <property type="entry name" value="Nucleotide-diphossugar_trans"/>
</dbReference>
<name>A0A2H0BRC1_9BACT</name>
<proteinExistence type="predicted"/>
<dbReference type="PANTHER" id="PTHR43179:SF7">
    <property type="entry name" value="RHAMNOSYLTRANSFERASE WBBL"/>
    <property type="match status" value="1"/>
</dbReference>
<sequence>MFALSFHAKRGNVEWNMNASSRKDLAVVIVSWNVRDILSENLKALFSEGMNTGFTVIVIDNASNDGTIEAVRAAFPQVRVIANKRNEGFAKACNQGIEEMVAEVGGIEGAPHILLLNPDMLVVPNMLAKTVAYLNVYPDVAVVGAKLLDKNEQPMHHMRRFPTLRDQLAILLKLPHIFPGLLRRYYAEDLDLEKEQEVDSVRGSYFAINKTALQRIGNLDERYFIWFEEVDYCRMAKEKGMKVMYVPSIVAEDLVGRSAALCTTFWKQKVFTHSMILYFKKWYSAWQAVLLQIIRPFALTSAWITDYFRRKPSRLKNEPL</sequence>
<reference evidence="1 2" key="1">
    <citation type="submission" date="2017-09" db="EMBL/GenBank/DDBJ databases">
        <title>Depth-based differentiation of microbial function through sediment-hosted aquifers and enrichment of novel symbionts in the deep terrestrial subsurface.</title>
        <authorList>
            <person name="Probst A.J."/>
            <person name="Ladd B."/>
            <person name="Jarett J.K."/>
            <person name="Geller-Mcgrath D.E."/>
            <person name="Sieber C.M."/>
            <person name="Emerson J.B."/>
            <person name="Anantharaman K."/>
            <person name="Thomas B.C."/>
            <person name="Malmstrom R."/>
            <person name="Stieglmeier M."/>
            <person name="Klingl A."/>
            <person name="Woyke T."/>
            <person name="Ryan C.M."/>
            <person name="Banfield J.F."/>
        </authorList>
    </citation>
    <scope>NUCLEOTIDE SEQUENCE [LARGE SCALE GENOMIC DNA]</scope>
    <source>
        <strain evidence="1">CG22_combo_CG10-13_8_21_14_all_47_17</strain>
    </source>
</reference>
<evidence type="ECO:0000313" key="2">
    <source>
        <dbReference type="Proteomes" id="UP000231581"/>
    </source>
</evidence>
<dbReference type="CDD" id="cd04186">
    <property type="entry name" value="GT_2_like_c"/>
    <property type="match status" value="1"/>
</dbReference>
<dbReference type="EMBL" id="PCSZ01000079">
    <property type="protein sequence ID" value="PIP60154.1"/>
    <property type="molecule type" value="Genomic_DNA"/>
</dbReference>
<dbReference type="PANTHER" id="PTHR43179">
    <property type="entry name" value="RHAMNOSYLTRANSFERASE WBBL"/>
    <property type="match status" value="1"/>
</dbReference>
<comment type="caution">
    <text evidence="1">The sequence shown here is derived from an EMBL/GenBank/DDBJ whole genome shotgun (WGS) entry which is preliminary data.</text>
</comment>
<evidence type="ECO:0008006" key="3">
    <source>
        <dbReference type="Google" id="ProtNLM"/>
    </source>
</evidence>
<protein>
    <recommendedName>
        <fullName evidence="3">Glycosyltransferase 2-like domain-containing protein</fullName>
    </recommendedName>
</protein>
<dbReference type="AlphaFoldDB" id="A0A2H0BRC1"/>
<dbReference type="Proteomes" id="UP000231581">
    <property type="component" value="Unassembled WGS sequence"/>
</dbReference>
<dbReference type="Pfam" id="PF13641">
    <property type="entry name" value="Glyco_tranf_2_3"/>
    <property type="match status" value="1"/>
</dbReference>
<evidence type="ECO:0000313" key="1">
    <source>
        <dbReference type="EMBL" id="PIP60154.1"/>
    </source>
</evidence>
<gene>
    <name evidence="1" type="ORF">COX00_04775</name>
</gene>
<accession>A0A2H0BRC1</accession>
<organism evidence="1 2">
    <name type="scientific">Candidatus Uhrbacteria bacterium CG22_combo_CG10-13_8_21_14_all_47_17</name>
    <dbReference type="NCBI Taxonomy" id="1975041"/>
    <lineage>
        <taxon>Bacteria</taxon>
        <taxon>Candidatus Uhriibacteriota</taxon>
    </lineage>
</organism>
<dbReference type="Gene3D" id="3.90.550.10">
    <property type="entry name" value="Spore Coat Polysaccharide Biosynthesis Protein SpsA, Chain A"/>
    <property type="match status" value="1"/>
</dbReference>